<evidence type="ECO:0000256" key="5">
    <source>
        <dbReference type="ARBA" id="ARBA00023136"/>
    </source>
</evidence>
<comment type="caution">
    <text evidence="7">The sequence shown here is derived from an EMBL/GenBank/DDBJ whole genome shotgun (WGS) entry which is preliminary data.</text>
</comment>
<keyword evidence="4" id="KW-0812">Transmembrane</keyword>
<name>A0A507E4D1_9FUNG</name>
<dbReference type="EMBL" id="QEAQ01000033">
    <property type="protein sequence ID" value="TPX58696.1"/>
    <property type="molecule type" value="Genomic_DNA"/>
</dbReference>
<dbReference type="Gene3D" id="2.40.160.50">
    <property type="entry name" value="membrane protein fhac: a member of the omp85/tpsb transporter family"/>
    <property type="match status" value="1"/>
</dbReference>
<sequence length="483" mass="52587">MEQIPPSAASGTDAIFEIQRESRRLKDLVTNSQERALHVNSIRIEGVEHTRRSVVEALVKPILESQNLGDIVAESREACQRLGRLGVFRDVGVTLDTPTDSFGASGELVDVVLTVKEGPRFYARTGADFSNYDTTTNVTTKISNALGAGECLEANASYAVQPSVALNESAAAFTSETGSYFQVLCSKPLIPTPTFKRPNRADPDARIEFAAYSTNRNMLLHMSHEEQAKGLAARYKTADPYYGSHEFAYDVAWRHLHNVAQDGSWSVRQDAGHTLKSAISHIYSRDHRNDPMLPTAGSYVRTREELSGLGGDVKFVKGEAEGQWAFSLGNGFTLATSIRGGLVLPLLGQRTRVNDRFLFGGPNSIRGFRQSGIGPMDKKDAIGGDAYWGAGLSLFTPLPYLVDKPMKGHFFVNSGTLVPINTGDTVQQNAQRLIASPSVSAGLGLAVRFSILRLEMNYCLPLAAGMTDRIKPGFQFGIGISYM</sequence>
<evidence type="ECO:0000313" key="8">
    <source>
        <dbReference type="Proteomes" id="UP000318582"/>
    </source>
</evidence>
<keyword evidence="3" id="KW-1134">Transmembrane beta strand</keyword>
<evidence type="ECO:0000256" key="4">
    <source>
        <dbReference type="ARBA" id="ARBA00022692"/>
    </source>
</evidence>
<dbReference type="STRING" id="109895.A0A507E4D1"/>
<dbReference type="GO" id="GO:0005741">
    <property type="term" value="C:mitochondrial outer membrane"/>
    <property type="evidence" value="ECO:0007669"/>
    <property type="project" value="UniProtKB-SubCell"/>
</dbReference>
<dbReference type="Pfam" id="PF01103">
    <property type="entry name" value="Omp85"/>
    <property type="match status" value="1"/>
</dbReference>
<dbReference type="PANTHER" id="PTHR12815">
    <property type="entry name" value="SORTING AND ASSEMBLY MACHINERY SAMM50 PROTEIN FAMILY MEMBER"/>
    <property type="match status" value="1"/>
</dbReference>
<dbReference type="PROSITE" id="PS51779">
    <property type="entry name" value="POTRA"/>
    <property type="match status" value="1"/>
</dbReference>
<reference evidence="7 8" key="1">
    <citation type="journal article" date="2019" name="Sci. Rep.">
        <title>Comparative genomics of chytrid fungi reveal insights into the obligate biotrophic and pathogenic lifestyle of Synchytrium endobioticum.</title>
        <authorList>
            <person name="van de Vossenberg B.T.L.H."/>
            <person name="Warris S."/>
            <person name="Nguyen H.D.T."/>
            <person name="van Gent-Pelzer M.P.E."/>
            <person name="Joly D.L."/>
            <person name="van de Geest H.C."/>
            <person name="Bonants P.J.M."/>
            <person name="Smith D.S."/>
            <person name="Levesque C.A."/>
            <person name="van der Lee T.A.J."/>
        </authorList>
    </citation>
    <scope>NUCLEOTIDE SEQUENCE [LARGE SCALE GENOMIC DNA]</scope>
    <source>
        <strain evidence="7 8">CBS 809.83</strain>
    </source>
</reference>
<proteinExistence type="inferred from homology"/>
<organism evidence="7 8">
    <name type="scientific">Powellomyces hirtus</name>
    <dbReference type="NCBI Taxonomy" id="109895"/>
    <lineage>
        <taxon>Eukaryota</taxon>
        <taxon>Fungi</taxon>
        <taxon>Fungi incertae sedis</taxon>
        <taxon>Chytridiomycota</taxon>
        <taxon>Chytridiomycota incertae sedis</taxon>
        <taxon>Chytridiomycetes</taxon>
        <taxon>Spizellomycetales</taxon>
        <taxon>Powellomycetaceae</taxon>
        <taxon>Powellomyces</taxon>
    </lineage>
</organism>
<dbReference type="GO" id="GO:0045040">
    <property type="term" value="P:protein insertion into mitochondrial outer membrane"/>
    <property type="evidence" value="ECO:0007669"/>
    <property type="project" value="TreeGrafter"/>
</dbReference>
<dbReference type="InterPro" id="IPR034746">
    <property type="entry name" value="POTRA"/>
</dbReference>
<protein>
    <recommendedName>
        <fullName evidence="6">POTRA domain-containing protein</fullName>
    </recommendedName>
</protein>
<keyword evidence="5" id="KW-0472">Membrane</keyword>
<evidence type="ECO:0000259" key="6">
    <source>
        <dbReference type="PROSITE" id="PS51779"/>
    </source>
</evidence>
<keyword evidence="8" id="KW-1185">Reference proteome</keyword>
<gene>
    <name evidence="7" type="ORF">PhCBS80983_g02945</name>
</gene>
<evidence type="ECO:0000256" key="1">
    <source>
        <dbReference type="ARBA" id="ARBA00004374"/>
    </source>
</evidence>
<dbReference type="InterPro" id="IPR000184">
    <property type="entry name" value="Bac_surfAg_D15"/>
</dbReference>
<comment type="similarity">
    <text evidence="2">Belongs to the SAM50/omp85 family.</text>
</comment>
<evidence type="ECO:0000313" key="7">
    <source>
        <dbReference type="EMBL" id="TPX58696.1"/>
    </source>
</evidence>
<evidence type="ECO:0000256" key="3">
    <source>
        <dbReference type="ARBA" id="ARBA00022452"/>
    </source>
</evidence>
<feature type="domain" description="POTRA" evidence="6">
    <location>
        <begin position="37"/>
        <end position="118"/>
    </location>
</feature>
<dbReference type="PANTHER" id="PTHR12815:SF18">
    <property type="entry name" value="SORTING AND ASSEMBLY MACHINERY COMPONENT 50 HOMOLOG"/>
    <property type="match status" value="1"/>
</dbReference>
<dbReference type="Proteomes" id="UP000318582">
    <property type="component" value="Unassembled WGS sequence"/>
</dbReference>
<dbReference type="InterPro" id="IPR039910">
    <property type="entry name" value="D15-like"/>
</dbReference>
<accession>A0A507E4D1</accession>
<dbReference type="AlphaFoldDB" id="A0A507E4D1"/>
<evidence type="ECO:0000256" key="2">
    <source>
        <dbReference type="ARBA" id="ARBA00010913"/>
    </source>
</evidence>
<comment type="subcellular location">
    <subcellularLocation>
        <location evidence="1">Mitochondrion outer membrane</location>
        <topology evidence="1">Multi-pass membrane protein</topology>
    </subcellularLocation>
</comment>